<proteinExistence type="predicted"/>
<sequence>MGTSSNHPVCPHGFLGLVLVFLGLTCYRIQARRKDWLRQFLKRRGSQDEDPGTGGSVGPGKVA</sequence>
<name>A6KT58_RAT</name>
<dbReference type="Proteomes" id="UP000234681">
    <property type="component" value="Chromosome 20"/>
</dbReference>
<evidence type="ECO:0000256" key="1">
    <source>
        <dbReference type="SAM" id="MobiDB-lite"/>
    </source>
</evidence>
<evidence type="ECO:0000256" key="2">
    <source>
        <dbReference type="SAM" id="Phobius"/>
    </source>
</evidence>
<feature type="transmembrane region" description="Helical" evidence="2">
    <location>
        <begin position="12"/>
        <end position="29"/>
    </location>
</feature>
<feature type="region of interest" description="Disordered" evidence="1">
    <location>
        <begin position="42"/>
        <end position="63"/>
    </location>
</feature>
<reference evidence="4" key="1">
    <citation type="submission" date="2005-09" db="EMBL/GenBank/DDBJ databases">
        <authorList>
            <person name="Mural R.J."/>
            <person name="Li P.W."/>
            <person name="Adams M.D."/>
            <person name="Amanatides P.G."/>
            <person name="Baden-Tillson H."/>
            <person name="Barnstead M."/>
            <person name="Chin S.H."/>
            <person name="Dew I."/>
            <person name="Evans C.A."/>
            <person name="Ferriera S."/>
            <person name="Flanigan M."/>
            <person name="Fosler C."/>
            <person name="Glodek A."/>
            <person name="Gu Z."/>
            <person name="Holt R.A."/>
            <person name="Jennings D."/>
            <person name="Kraft C.L."/>
            <person name="Lu F."/>
            <person name="Nguyen T."/>
            <person name="Nusskern D.R."/>
            <person name="Pfannkoch C.M."/>
            <person name="Sitter C."/>
            <person name="Sutton G.G."/>
            <person name="Venter J.C."/>
            <person name="Wang Z."/>
            <person name="Woodage T."/>
            <person name="Zheng X.H."/>
            <person name="Zhong F."/>
        </authorList>
    </citation>
    <scope>NUCLEOTIDE SEQUENCE [LARGE SCALE GENOMIC DNA]</scope>
    <source>
        <strain>BN</strain>
        <strain evidence="4">Sprague-Dawley</strain>
    </source>
</reference>
<dbReference type="EMBL" id="CH474118">
    <property type="protein sequence ID" value="EDL86712.1"/>
    <property type="molecule type" value="Genomic_DNA"/>
</dbReference>
<organism evidence="3 4">
    <name type="scientific">Rattus norvegicus</name>
    <name type="common">Rat</name>
    <dbReference type="NCBI Taxonomy" id="10116"/>
    <lineage>
        <taxon>Eukaryota</taxon>
        <taxon>Metazoa</taxon>
        <taxon>Chordata</taxon>
        <taxon>Craniata</taxon>
        <taxon>Vertebrata</taxon>
        <taxon>Euteleostomi</taxon>
        <taxon>Mammalia</taxon>
        <taxon>Eutheria</taxon>
        <taxon>Euarchontoglires</taxon>
        <taxon>Glires</taxon>
        <taxon>Rodentia</taxon>
        <taxon>Myomorpha</taxon>
        <taxon>Muroidea</taxon>
        <taxon>Muridae</taxon>
        <taxon>Murinae</taxon>
        <taxon>Rattus</taxon>
    </lineage>
</organism>
<dbReference type="AlphaFoldDB" id="A6KT58"/>
<gene>
    <name evidence="3" type="ORF">rCG_41797</name>
</gene>
<evidence type="ECO:0000313" key="4">
    <source>
        <dbReference type="Proteomes" id="UP000234681"/>
    </source>
</evidence>
<keyword evidence="2" id="KW-0812">Transmembrane</keyword>
<evidence type="ECO:0000313" key="3">
    <source>
        <dbReference type="EMBL" id="EDL86712.1"/>
    </source>
</evidence>
<keyword evidence="2" id="KW-1133">Transmembrane helix</keyword>
<accession>A6KT58</accession>
<protein>
    <submittedName>
        <fullName evidence="3">RCG41797, isoform CRA_b</fullName>
    </submittedName>
</protein>
<feature type="compositionally biased region" description="Gly residues" evidence="1">
    <location>
        <begin position="52"/>
        <end position="63"/>
    </location>
</feature>
<keyword evidence="2" id="KW-0472">Membrane</keyword>